<dbReference type="PANTHER" id="PTHR35561:SF1">
    <property type="entry name" value="RNA 2',3'-CYCLIC PHOSPHODIESTERASE"/>
    <property type="match status" value="1"/>
</dbReference>
<dbReference type="GO" id="GO:0004113">
    <property type="term" value="F:2',3'-cyclic-nucleotide 3'-phosphodiesterase activity"/>
    <property type="evidence" value="ECO:0007669"/>
    <property type="project" value="InterPro"/>
</dbReference>
<dbReference type="GO" id="GO:0016874">
    <property type="term" value="F:ligase activity"/>
    <property type="evidence" value="ECO:0007669"/>
    <property type="project" value="UniProtKB-KW"/>
</dbReference>
<reference evidence="2 3" key="1">
    <citation type="submission" date="2020-08" db="EMBL/GenBank/DDBJ databases">
        <title>Genomic Encyclopedia of Type Strains, Phase IV (KMG-IV): sequencing the most valuable type-strain genomes for metagenomic binning, comparative biology and taxonomic classification.</title>
        <authorList>
            <person name="Goeker M."/>
        </authorList>
    </citation>
    <scope>NUCLEOTIDE SEQUENCE [LARGE SCALE GENOMIC DNA]</scope>
    <source>
        <strain evidence="2 3">DSM 17454</strain>
    </source>
</reference>
<dbReference type="EMBL" id="JACHGI010000004">
    <property type="protein sequence ID" value="MBB6467098.1"/>
    <property type="molecule type" value="Genomic_DNA"/>
</dbReference>
<dbReference type="RefSeq" id="WP_184769497.1">
    <property type="nucleotide sequence ID" value="NZ_JACHGI010000004.1"/>
</dbReference>
<proteinExistence type="predicted"/>
<evidence type="ECO:0000313" key="3">
    <source>
        <dbReference type="Proteomes" id="UP000532373"/>
    </source>
</evidence>
<comment type="caution">
    <text evidence="2">The sequence shown here is derived from an EMBL/GenBank/DDBJ whole genome shotgun (WGS) entry which is preliminary data.</text>
</comment>
<keyword evidence="2" id="KW-0436">Ligase</keyword>
<dbReference type="Pfam" id="PF13563">
    <property type="entry name" value="2_5_RNA_ligase2"/>
    <property type="match status" value="1"/>
</dbReference>
<dbReference type="GO" id="GO:0008664">
    <property type="term" value="F:RNA 2',3'-cyclic 3'-phosphodiesterase activity"/>
    <property type="evidence" value="ECO:0007669"/>
    <property type="project" value="InterPro"/>
</dbReference>
<accession>A0A8E1WFJ9</accession>
<gene>
    <name evidence="2" type="ORF">HNQ96_002974</name>
</gene>
<evidence type="ECO:0000256" key="1">
    <source>
        <dbReference type="ARBA" id="ARBA00022801"/>
    </source>
</evidence>
<dbReference type="PANTHER" id="PTHR35561">
    <property type="entry name" value="RNA 2',3'-CYCLIC PHOSPHODIESTERASE"/>
    <property type="match status" value="1"/>
</dbReference>
<protein>
    <submittedName>
        <fullName evidence="2">2'-5' RNA ligase</fullName>
        <ecNumber evidence="2">6.5.1.-</ecNumber>
    </submittedName>
</protein>
<dbReference type="EC" id="6.5.1.-" evidence="2"/>
<dbReference type="Gene3D" id="3.90.1140.10">
    <property type="entry name" value="Cyclic phosphodiesterase"/>
    <property type="match status" value="1"/>
</dbReference>
<dbReference type="InterPro" id="IPR004175">
    <property type="entry name" value="RNA_CPDase"/>
</dbReference>
<name>A0A8E1WFJ9_9HYPH</name>
<keyword evidence="1" id="KW-0378">Hydrolase</keyword>
<sequence length="208" mass="22520">MSASKKSFRPIHGGAGQLSLDLGLPPPCERNDNLFFCLLAGHDDAARTTALARSVCLRHGVGGQLQAASRLHVSLYSLGKHAGLPPRLLDIAKRAGEAIRAQPFELTFDRFVSFRSRGRPPLVLLCDGGKAELVDLQHKLGTAIGTTGLNIALHSGFEPHCTLLYGYRAVPATRLEQPVTWQVRELALVHSLVGQGIYLHPGRWPLLG</sequence>
<organism evidence="2 3">
    <name type="scientific">Aminobacter carboxidus</name>
    <dbReference type="NCBI Taxonomy" id="376165"/>
    <lineage>
        <taxon>Bacteria</taxon>
        <taxon>Pseudomonadati</taxon>
        <taxon>Pseudomonadota</taxon>
        <taxon>Alphaproteobacteria</taxon>
        <taxon>Hyphomicrobiales</taxon>
        <taxon>Phyllobacteriaceae</taxon>
        <taxon>Aminobacter</taxon>
    </lineage>
</organism>
<dbReference type="SUPFAM" id="SSF55144">
    <property type="entry name" value="LigT-like"/>
    <property type="match status" value="1"/>
</dbReference>
<dbReference type="InterPro" id="IPR009097">
    <property type="entry name" value="Cyclic_Pdiesterase"/>
</dbReference>
<dbReference type="AlphaFoldDB" id="A0A8E1WFJ9"/>
<evidence type="ECO:0000313" key="2">
    <source>
        <dbReference type="EMBL" id="MBB6467098.1"/>
    </source>
</evidence>
<dbReference type="Proteomes" id="UP000532373">
    <property type="component" value="Unassembled WGS sequence"/>
</dbReference>